<accession>A0A542ZKQ0</accession>
<dbReference type="PANTHER" id="PTHR35333:SF4">
    <property type="entry name" value="SLR0121 PROTEIN"/>
    <property type="match status" value="1"/>
</dbReference>
<keyword evidence="3" id="KW-1185">Reference proteome</keyword>
<evidence type="ECO:0000313" key="2">
    <source>
        <dbReference type="EMBL" id="TQL60916.1"/>
    </source>
</evidence>
<protein>
    <submittedName>
        <fullName evidence="2">Beta-lactamase class A</fullName>
    </submittedName>
</protein>
<dbReference type="SUPFAM" id="SSF56601">
    <property type="entry name" value="beta-lactamase/transpeptidase-like"/>
    <property type="match status" value="1"/>
</dbReference>
<dbReference type="Proteomes" id="UP000319514">
    <property type="component" value="Unassembled WGS sequence"/>
</dbReference>
<dbReference type="Pfam" id="PF13354">
    <property type="entry name" value="Beta-lactamase2"/>
    <property type="match status" value="1"/>
</dbReference>
<dbReference type="RefSeq" id="WP_185746126.1">
    <property type="nucleotide sequence ID" value="NZ_BAAAKX010000007.1"/>
</dbReference>
<dbReference type="PANTHER" id="PTHR35333">
    <property type="entry name" value="BETA-LACTAMASE"/>
    <property type="match status" value="1"/>
</dbReference>
<dbReference type="AlphaFoldDB" id="A0A542ZKQ0"/>
<dbReference type="InterPro" id="IPR012338">
    <property type="entry name" value="Beta-lactam/transpept-like"/>
</dbReference>
<dbReference type="GO" id="GO:0008800">
    <property type="term" value="F:beta-lactamase activity"/>
    <property type="evidence" value="ECO:0007669"/>
    <property type="project" value="InterPro"/>
</dbReference>
<proteinExistence type="predicted"/>
<feature type="domain" description="Beta-lactamase class A catalytic" evidence="1">
    <location>
        <begin position="24"/>
        <end position="243"/>
    </location>
</feature>
<name>A0A542ZKQ0_9MICO</name>
<organism evidence="2 3">
    <name type="scientific">Oryzihumus leptocrescens</name>
    <dbReference type="NCBI Taxonomy" id="297536"/>
    <lineage>
        <taxon>Bacteria</taxon>
        <taxon>Bacillati</taxon>
        <taxon>Actinomycetota</taxon>
        <taxon>Actinomycetes</taxon>
        <taxon>Micrococcales</taxon>
        <taxon>Intrasporangiaceae</taxon>
        <taxon>Oryzihumus</taxon>
    </lineage>
</organism>
<comment type="caution">
    <text evidence="2">The sequence shown here is derived from an EMBL/GenBank/DDBJ whole genome shotgun (WGS) entry which is preliminary data.</text>
</comment>
<dbReference type="InterPro" id="IPR000871">
    <property type="entry name" value="Beta-lactam_class-A"/>
</dbReference>
<evidence type="ECO:0000259" key="1">
    <source>
        <dbReference type="Pfam" id="PF13354"/>
    </source>
</evidence>
<sequence>MAAGWEGVTGALARVTDVQWSVRVLDAVTRQELYAVSPDLVLPTASVGKLLLLLTVAAQLEAGELTPAMPLLRAPEDAVADSGLWQHMTADELSVHDLATFVGAVSDNYATNVLLRAAGLDAVDRVTAALGLKATRLHDRVRDHRTAQDPPTLSEGTAGELANLMAELHHGEALGPEVSERVLGWLAAGADLSMVPEPLHLDPLAHADGDRGVRLWHKTGTDDGTRADVGLLQAGERALAWAALCLWDPAGPDRRDDALAVMHAIGAALREQLGGALR</sequence>
<dbReference type="EMBL" id="VFOQ01000001">
    <property type="protein sequence ID" value="TQL60916.1"/>
    <property type="molecule type" value="Genomic_DNA"/>
</dbReference>
<evidence type="ECO:0000313" key="3">
    <source>
        <dbReference type="Proteomes" id="UP000319514"/>
    </source>
</evidence>
<gene>
    <name evidence="2" type="ORF">FB474_2316</name>
</gene>
<dbReference type="GO" id="GO:0046677">
    <property type="term" value="P:response to antibiotic"/>
    <property type="evidence" value="ECO:0007669"/>
    <property type="project" value="InterPro"/>
</dbReference>
<dbReference type="Gene3D" id="3.40.710.10">
    <property type="entry name" value="DD-peptidase/beta-lactamase superfamily"/>
    <property type="match status" value="1"/>
</dbReference>
<reference evidence="2 3" key="1">
    <citation type="submission" date="2019-06" db="EMBL/GenBank/DDBJ databases">
        <title>Sequencing the genomes of 1000 actinobacteria strains.</title>
        <authorList>
            <person name="Klenk H.-P."/>
        </authorList>
    </citation>
    <scope>NUCLEOTIDE SEQUENCE [LARGE SCALE GENOMIC DNA]</scope>
    <source>
        <strain evidence="2 3">DSM 18082</strain>
    </source>
</reference>
<dbReference type="GO" id="GO:0030655">
    <property type="term" value="P:beta-lactam antibiotic catabolic process"/>
    <property type="evidence" value="ECO:0007669"/>
    <property type="project" value="InterPro"/>
</dbReference>
<dbReference type="InterPro" id="IPR045155">
    <property type="entry name" value="Beta-lactam_cat"/>
</dbReference>